<evidence type="ECO:0000259" key="2">
    <source>
        <dbReference type="PROSITE" id="PS50056"/>
    </source>
</evidence>
<protein>
    <submittedName>
        <fullName evidence="3">Uncharacterized protein</fullName>
    </submittedName>
</protein>
<dbReference type="Pfam" id="PF00102">
    <property type="entry name" value="Y_phosphatase"/>
    <property type="match status" value="2"/>
</dbReference>
<dbReference type="SMART" id="SM00194">
    <property type="entry name" value="PTPc"/>
    <property type="match status" value="1"/>
</dbReference>
<dbReference type="GO" id="GO:0004725">
    <property type="term" value="F:protein tyrosine phosphatase activity"/>
    <property type="evidence" value="ECO:0007669"/>
    <property type="project" value="InterPro"/>
</dbReference>
<evidence type="ECO:0000313" key="3">
    <source>
        <dbReference type="EMBL" id="VDL93258.1"/>
    </source>
</evidence>
<gene>
    <name evidence="3" type="ORF">SSLN_LOCUS6873</name>
</gene>
<dbReference type="InterPro" id="IPR050348">
    <property type="entry name" value="Protein-Tyr_Phosphatase"/>
</dbReference>
<dbReference type="InterPro" id="IPR000242">
    <property type="entry name" value="PTP_cat"/>
</dbReference>
<dbReference type="OrthoDB" id="6277409at2759"/>
<sequence>MMFQNSLLCTSRIKQIVFSSRSNAPKNRYVDVPCLDQSAVLLPQNGYIHANFVHSYSRKNAYILTQGPLDSTVADFWQMVWFSGASVVVIIDGVDGQCSPRQIDHFLFLGWPDYDVPSSAVGFLTFLDVINHDFIPPLIVHCSAGIGRTGASSLPLYQYIERVVDIRGIVSRMRCQRACTVQTSKQYAFIHQADAPHFGRKTDFSDFFYPVLLGMQK</sequence>
<dbReference type="InterPro" id="IPR016130">
    <property type="entry name" value="Tyr_Pase_AS"/>
</dbReference>
<keyword evidence="4" id="KW-1185">Reference proteome</keyword>
<evidence type="ECO:0000259" key="1">
    <source>
        <dbReference type="PROSITE" id="PS50055"/>
    </source>
</evidence>
<dbReference type="AlphaFoldDB" id="A0A3P7CKS2"/>
<dbReference type="InterPro" id="IPR000387">
    <property type="entry name" value="Tyr_Pase_dom"/>
</dbReference>
<dbReference type="SUPFAM" id="SSF52799">
    <property type="entry name" value="(Phosphotyrosine protein) phosphatases II"/>
    <property type="match status" value="1"/>
</dbReference>
<name>A0A3P7CKS2_SCHSO</name>
<dbReference type="Proteomes" id="UP000275846">
    <property type="component" value="Unassembled WGS sequence"/>
</dbReference>
<dbReference type="STRING" id="70667.A0A3P7CKS2"/>
<dbReference type="InterPro" id="IPR029021">
    <property type="entry name" value="Prot-tyrosine_phosphatase-like"/>
</dbReference>
<dbReference type="PRINTS" id="PR00700">
    <property type="entry name" value="PRTYPHPHTASE"/>
</dbReference>
<dbReference type="PROSITE" id="PS00383">
    <property type="entry name" value="TYR_PHOSPHATASE_1"/>
    <property type="match status" value="1"/>
</dbReference>
<dbReference type="PANTHER" id="PTHR19134">
    <property type="entry name" value="RECEPTOR-TYPE TYROSINE-PROTEIN PHOSPHATASE"/>
    <property type="match status" value="1"/>
</dbReference>
<reference evidence="3 4" key="1">
    <citation type="submission" date="2018-11" db="EMBL/GenBank/DDBJ databases">
        <authorList>
            <consortium name="Pathogen Informatics"/>
        </authorList>
    </citation>
    <scope>NUCLEOTIDE SEQUENCE [LARGE SCALE GENOMIC DNA]</scope>
    <source>
        <strain evidence="3 4">NST_G2</strain>
    </source>
</reference>
<dbReference type="PROSITE" id="PS50056">
    <property type="entry name" value="TYR_PHOSPHATASE_2"/>
    <property type="match status" value="1"/>
</dbReference>
<dbReference type="SMART" id="SM00404">
    <property type="entry name" value="PTPc_motif"/>
    <property type="match status" value="1"/>
</dbReference>
<dbReference type="EMBL" id="UYSU01033889">
    <property type="protein sequence ID" value="VDL93258.1"/>
    <property type="molecule type" value="Genomic_DNA"/>
</dbReference>
<dbReference type="PROSITE" id="PS50055">
    <property type="entry name" value="TYR_PHOSPHATASE_PTP"/>
    <property type="match status" value="1"/>
</dbReference>
<organism evidence="3 4">
    <name type="scientific">Schistocephalus solidus</name>
    <name type="common">Tapeworm</name>
    <dbReference type="NCBI Taxonomy" id="70667"/>
    <lineage>
        <taxon>Eukaryota</taxon>
        <taxon>Metazoa</taxon>
        <taxon>Spiralia</taxon>
        <taxon>Lophotrochozoa</taxon>
        <taxon>Platyhelminthes</taxon>
        <taxon>Cestoda</taxon>
        <taxon>Eucestoda</taxon>
        <taxon>Diphyllobothriidea</taxon>
        <taxon>Diphyllobothriidae</taxon>
        <taxon>Schistocephalus</taxon>
    </lineage>
</organism>
<feature type="domain" description="Tyrosine-protein phosphatase" evidence="1">
    <location>
        <begin position="23"/>
        <end position="197"/>
    </location>
</feature>
<evidence type="ECO:0000313" key="4">
    <source>
        <dbReference type="Proteomes" id="UP000275846"/>
    </source>
</evidence>
<dbReference type="InterPro" id="IPR003595">
    <property type="entry name" value="Tyr_Pase_cat"/>
</dbReference>
<proteinExistence type="predicted"/>
<dbReference type="PANTHER" id="PTHR19134:SF449">
    <property type="entry name" value="TYROSINE-PROTEIN PHOSPHATASE 1"/>
    <property type="match status" value="1"/>
</dbReference>
<feature type="domain" description="Tyrosine specific protein phosphatases" evidence="2">
    <location>
        <begin position="124"/>
        <end position="188"/>
    </location>
</feature>
<dbReference type="Gene3D" id="3.90.190.10">
    <property type="entry name" value="Protein tyrosine phosphatase superfamily"/>
    <property type="match status" value="2"/>
</dbReference>
<accession>A0A3P7CKS2</accession>